<evidence type="ECO:0000256" key="1">
    <source>
        <dbReference type="SAM" id="MobiDB-lite"/>
    </source>
</evidence>
<name>A0A077QZD5_9BASI</name>
<proteinExistence type="predicted"/>
<feature type="region of interest" description="Disordered" evidence="1">
    <location>
        <begin position="1"/>
        <end position="21"/>
    </location>
</feature>
<organism evidence="2">
    <name type="scientific">Melanopsichium pennsylvanicum 4</name>
    <dbReference type="NCBI Taxonomy" id="1398559"/>
    <lineage>
        <taxon>Eukaryota</taxon>
        <taxon>Fungi</taxon>
        <taxon>Dikarya</taxon>
        <taxon>Basidiomycota</taxon>
        <taxon>Ustilaginomycotina</taxon>
        <taxon>Ustilaginomycetes</taxon>
        <taxon>Ustilaginales</taxon>
        <taxon>Ustilaginaceae</taxon>
        <taxon>Melanopsichium</taxon>
    </lineage>
</organism>
<feature type="compositionally biased region" description="Low complexity" evidence="1">
    <location>
        <begin position="1"/>
        <end position="19"/>
    </location>
</feature>
<sequence length="50" mass="5312">MGFPQAQQQNFNAGNQPGAIPSMGAQLQNAAQMLQRIWIASTIVATARPS</sequence>
<dbReference type="EMBL" id="HG529521">
    <property type="protein sequence ID" value="CDI51862.1"/>
    <property type="molecule type" value="Genomic_DNA"/>
</dbReference>
<protein>
    <submittedName>
        <fullName evidence="2">Uncharacterized protein</fullName>
    </submittedName>
</protein>
<evidence type="ECO:0000313" key="2">
    <source>
        <dbReference type="EMBL" id="CDI51862.1"/>
    </source>
</evidence>
<reference evidence="2" key="1">
    <citation type="journal article" date="2014" name="Genome Biol. Evol.">
        <title>Gene Loss Rather Than Gene Gain Is Associated with a Host Jump from Monocots to Dicots in the Smut Fungus Melanopsichium pennsylvanicum.</title>
        <authorList>
            <person name="Sharma R."/>
            <person name="Mishra B."/>
            <person name="Runge F."/>
            <person name="Thines M."/>
        </authorList>
    </citation>
    <scope>NUCLEOTIDE SEQUENCE</scope>
    <source>
        <strain evidence="2">4</strain>
    </source>
</reference>
<dbReference type="AlphaFoldDB" id="A0A077QZD5"/>
<accession>A0A077QZD5</accession>